<sequence>MSNKLISIDLFFVIEKLLPGKRSVELFRNNKKHLPVTTLSLEHCDSASALQLALYKYCKNYAAFSQGQPLADEYAIDGKDEQIEPATSIVAAFIRGAYWWVEHYHEIYRNDWSEDQKARWLRDFKLLVQAIIGVGNISKAEWLINNHSAIKALTYNTHISPFLQHYD</sequence>
<proteinExistence type="predicted"/>
<keyword evidence="2" id="KW-1185">Reference proteome</keyword>
<protein>
    <submittedName>
        <fullName evidence="1">Uncharacterized protein</fullName>
    </submittedName>
</protein>
<evidence type="ECO:0000313" key="1">
    <source>
        <dbReference type="EMBL" id="CZF81371.1"/>
    </source>
</evidence>
<dbReference type="Proteomes" id="UP000071641">
    <property type="component" value="Unassembled WGS sequence"/>
</dbReference>
<reference evidence="2" key="1">
    <citation type="submission" date="2016-02" db="EMBL/GenBank/DDBJ databases">
        <authorList>
            <person name="Rodrigo-Torres Lidia"/>
            <person name="Arahal R.David."/>
        </authorList>
    </citation>
    <scope>NUCLEOTIDE SEQUENCE [LARGE SCALE GENOMIC DNA]</scope>
    <source>
        <strain evidence="2">CECT 9029</strain>
    </source>
</reference>
<gene>
    <name evidence="1" type="ORF">GCE9029_02567</name>
</gene>
<dbReference type="OrthoDB" id="5918339at2"/>
<dbReference type="EMBL" id="FIZX01000002">
    <property type="protein sequence ID" value="CZF81371.1"/>
    <property type="molecule type" value="Genomic_DNA"/>
</dbReference>
<accession>A0A128F508</accession>
<dbReference type="AlphaFoldDB" id="A0A128F508"/>
<dbReference type="RefSeq" id="WP_062663624.1">
    <property type="nucleotide sequence ID" value="NZ_FIZX01000002.1"/>
</dbReference>
<evidence type="ECO:0000313" key="2">
    <source>
        <dbReference type="Proteomes" id="UP000071641"/>
    </source>
</evidence>
<name>A0A128F508_9GAMM</name>
<organism evidence="1 2">
    <name type="scientific">Grimontia celer</name>
    <dbReference type="NCBI Taxonomy" id="1796497"/>
    <lineage>
        <taxon>Bacteria</taxon>
        <taxon>Pseudomonadati</taxon>
        <taxon>Pseudomonadota</taxon>
        <taxon>Gammaproteobacteria</taxon>
        <taxon>Vibrionales</taxon>
        <taxon>Vibrionaceae</taxon>
        <taxon>Grimontia</taxon>
    </lineage>
</organism>